<proteinExistence type="predicted"/>
<evidence type="ECO:0000313" key="10">
    <source>
        <dbReference type="Proteomes" id="UP000831156"/>
    </source>
</evidence>
<keyword evidence="10" id="KW-1185">Reference proteome</keyword>
<evidence type="ECO:0000256" key="4">
    <source>
        <dbReference type="ARBA" id="ARBA00022723"/>
    </source>
</evidence>
<comment type="cofactor">
    <cofactor evidence="1">
        <name>Mn(2+)</name>
        <dbReference type="ChEBI" id="CHEBI:29035"/>
    </cofactor>
</comment>
<name>A0ABY1UV33_9APIC</name>
<evidence type="ECO:0000256" key="1">
    <source>
        <dbReference type="ARBA" id="ARBA00001936"/>
    </source>
</evidence>
<dbReference type="Proteomes" id="UP000831156">
    <property type="component" value="Unassembled WGS sequence"/>
</dbReference>
<sequence>MGLRKKDLKQIGLLPYLLNFKNCRDILAYTNDIDKDWKGIIIGSVFLTKDFIIPNGVGVDIGCGVLFRYIRWWESLYRIVYDASNDWNKLEKEELSIKDETNNINMKDNMCNQNDVVAKNCAINTSILNNKEKRNNIFNNNSVDKKMKY</sequence>
<dbReference type="EC" id="6.5.1.8" evidence="2"/>
<evidence type="ECO:0000256" key="3">
    <source>
        <dbReference type="ARBA" id="ARBA00022598"/>
    </source>
</evidence>
<reference evidence="9" key="1">
    <citation type="submission" date="2016-09" db="EMBL/GenBank/DDBJ databases">
        <authorList>
            <consortium name="Pathogen Informatics"/>
            <person name="Sun Q."/>
            <person name="Inoue M."/>
        </authorList>
    </citation>
    <scope>NUCLEOTIDE SEQUENCE</scope>
</reference>
<dbReference type="InterPro" id="IPR036025">
    <property type="entry name" value="RtcB-like_sf"/>
</dbReference>
<keyword evidence="5" id="KW-0547">Nucleotide-binding</keyword>
<evidence type="ECO:0000313" key="9">
    <source>
        <dbReference type="EMBL" id="SOV20207.1"/>
    </source>
</evidence>
<dbReference type="Pfam" id="PF01139">
    <property type="entry name" value="RtcB"/>
    <property type="match status" value="1"/>
</dbReference>
<comment type="caution">
    <text evidence="9">The sequence shown here is derived from an EMBL/GenBank/DDBJ whole genome shotgun (WGS) entry which is preliminary data.</text>
</comment>
<organism evidence="9 10">
    <name type="scientific">Plasmodium gaboni</name>
    <dbReference type="NCBI Taxonomy" id="647221"/>
    <lineage>
        <taxon>Eukaryota</taxon>
        <taxon>Sar</taxon>
        <taxon>Alveolata</taxon>
        <taxon>Apicomplexa</taxon>
        <taxon>Aconoidasida</taxon>
        <taxon>Haemosporida</taxon>
        <taxon>Plasmodiidae</taxon>
        <taxon>Plasmodium</taxon>
        <taxon>Plasmodium (Laverania)</taxon>
    </lineage>
</organism>
<evidence type="ECO:0000256" key="7">
    <source>
        <dbReference type="ARBA" id="ARBA00023211"/>
    </source>
</evidence>
<keyword evidence="3" id="KW-0436">Ligase</keyword>
<dbReference type="InterPro" id="IPR001233">
    <property type="entry name" value="RtcB"/>
</dbReference>
<evidence type="ECO:0000256" key="8">
    <source>
        <dbReference type="ARBA" id="ARBA00047746"/>
    </source>
</evidence>
<dbReference type="SUPFAM" id="SSF103365">
    <property type="entry name" value="Hypothetical protein PH1602"/>
    <property type="match status" value="1"/>
</dbReference>
<dbReference type="Gene3D" id="3.90.1860.10">
    <property type="entry name" value="tRNA-splicing ligase RtcB"/>
    <property type="match status" value="1"/>
</dbReference>
<gene>
    <name evidence="9" type="ORF">PGABG01_0034800</name>
</gene>
<keyword evidence="4" id="KW-0479">Metal-binding</keyword>
<evidence type="ECO:0000256" key="2">
    <source>
        <dbReference type="ARBA" id="ARBA00012726"/>
    </source>
</evidence>
<keyword evidence="6" id="KW-0342">GTP-binding</keyword>
<evidence type="ECO:0000256" key="6">
    <source>
        <dbReference type="ARBA" id="ARBA00023134"/>
    </source>
</evidence>
<evidence type="ECO:0000256" key="5">
    <source>
        <dbReference type="ARBA" id="ARBA00022741"/>
    </source>
</evidence>
<keyword evidence="7" id="KW-0464">Manganese</keyword>
<comment type="catalytic activity">
    <reaction evidence="8">
        <text>a 3'-end 3'-phospho-ribonucleotide-RNA + a 5'-end dephospho-ribonucleoside-RNA + GTP = a ribonucleotidyl-ribonucleotide-RNA + GMP + diphosphate</text>
        <dbReference type="Rhea" id="RHEA:68076"/>
        <dbReference type="Rhea" id="RHEA-COMP:10463"/>
        <dbReference type="Rhea" id="RHEA-COMP:13936"/>
        <dbReference type="Rhea" id="RHEA-COMP:17355"/>
        <dbReference type="ChEBI" id="CHEBI:33019"/>
        <dbReference type="ChEBI" id="CHEBI:37565"/>
        <dbReference type="ChEBI" id="CHEBI:58115"/>
        <dbReference type="ChEBI" id="CHEBI:83062"/>
        <dbReference type="ChEBI" id="CHEBI:138284"/>
        <dbReference type="ChEBI" id="CHEBI:173118"/>
        <dbReference type="EC" id="6.5.1.8"/>
    </reaction>
</comment>
<dbReference type="EMBL" id="FMKD01000015">
    <property type="protein sequence ID" value="SOV20207.1"/>
    <property type="molecule type" value="Genomic_DNA"/>
</dbReference>
<protein>
    <recommendedName>
        <fullName evidence="2">3'-phosphate/5'-hydroxy nucleic acid ligase</fullName>
        <ecNumber evidence="2">6.5.1.8</ecNumber>
    </recommendedName>
</protein>
<accession>A0ABY1UV33</accession>